<dbReference type="PANTHER" id="PTHR31216:SF11">
    <property type="entry name" value="SERPENTINE RECEPTOR CLASS BETA-16-RELATED"/>
    <property type="match status" value="1"/>
</dbReference>
<proteinExistence type="inferred from homology"/>
<accession>A0A368GNE5</accession>
<keyword evidence="5 6" id="KW-0472">Membrane</keyword>
<feature type="transmembrane region" description="Helical" evidence="6">
    <location>
        <begin position="111"/>
        <end position="131"/>
    </location>
</feature>
<dbReference type="InterPro" id="IPR002184">
    <property type="entry name" value="7TM_GPCR_serpentine_rcpt_Srb"/>
</dbReference>
<evidence type="ECO:0000256" key="5">
    <source>
        <dbReference type="ARBA" id="ARBA00023136"/>
    </source>
</evidence>
<keyword evidence="3 6" id="KW-0812">Transmembrane</keyword>
<dbReference type="InterPro" id="IPR019408">
    <property type="entry name" value="7TM_GPCR_serpentine_rcpt_Srab"/>
</dbReference>
<dbReference type="GO" id="GO:0004888">
    <property type="term" value="F:transmembrane signaling receptor activity"/>
    <property type="evidence" value="ECO:0007669"/>
    <property type="project" value="InterPro"/>
</dbReference>
<evidence type="ECO:0000256" key="4">
    <source>
        <dbReference type="ARBA" id="ARBA00022989"/>
    </source>
</evidence>
<evidence type="ECO:0008006" key="9">
    <source>
        <dbReference type="Google" id="ProtNLM"/>
    </source>
</evidence>
<organism evidence="7 8">
    <name type="scientific">Ancylostoma caninum</name>
    <name type="common">Dog hookworm</name>
    <dbReference type="NCBI Taxonomy" id="29170"/>
    <lineage>
        <taxon>Eukaryota</taxon>
        <taxon>Metazoa</taxon>
        <taxon>Ecdysozoa</taxon>
        <taxon>Nematoda</taxon>
        <taxon>Chromadorea</taxon>
        <taxon>Rhabditida</taxon>
        <taxon>Rhabditina</taxon>
        <taxon>Rhabditomorpha</taxon>
        <taxon>Strongyloidea</taxon>
        <taxon>Ancylostomatidae</taxon>
        <taxon>Ancylostomatinae</taxon>
        <taxon>Ancylostoma</taxon>
    </lineage>
</organism>
<dbReference type="AlphaFoldDB" id="A0A368GNE5"/>
<comment type="subcellular location">
    <subcellularLocation>
        <location evidence="1">Membrane</location>
        <topology evidence="1">Multi-pass membrane protein</topology>
    </subcellularLocation>
</comment>
<comment type="caution">
    <text evidence="7">The sequence shown here is derived from an EMBL/GenBank/DDBJ whole genome shotgun (WGS) entry which is preliminary data.</text>
</comment>
<dbReference type="GO" id="GO:0007606">
    <property type="term" value="P:sensory perception of chemical stimulus"/>
    <property type="evidence" value="ECO:0007669"/>
    <property type="project" value="InterPro"/>
</dbReference>
<dbReference type="PANTHER" id="PTHR31216">
    <property type="entry name" value="SERPENTINE RECEPTOR CLASS BETA-1-RELATED-RELATED"/>
    <property type="match status" value="1"/>
</dbReference>
<evidence type="ECO:0000256" key="1">
    <source>
        <dbReference type="ARBA" id="ARBA00004141"/>
    </source>
</evidence>
<dbReference type="Pfam" id="PF10292">
    <property type="entry name" value="7TM_GPCR_Srab"/>
    <property type="match status" value="1"/>
</dbReference>
<evidence type="ECO:0000256" key="2">
    <source>
        <dbReference type="ARBA" id="ARBA00006860"/>
    </source>
</evidence>
<feature type="transmembrane region" description="Helical" evidence="6">
    <location>
        <begin position="151"/>
        <end position="171"/>
    </location>
</feature>
<keyword evidence="8" id="KW-1185">Reference proteome</keyword>
<dbReference type="Proteomes" id="UP000252519">
    <property type="component" value="Unassembled WGS sequence"/>
</dbReference>
<evidence type="ECO:0000256" key="6">
    <source>
        <dbReference type="SAM" id="Phobius"/>
    </source>
</evidence>
<name>A0A368GNE5_ANCCA</name>
<evidence type="ECO:0000256" key="3">
    <source>
        <dbReference type="ARBA" id="ARBA00022692"/>
    </source>
</evidence>
<feature type="transmembrane region" description="Helical" evidence="6">
    <location>
        <begin position="197"/>
        <end position="216"/>
    </location>
</feature>
<feature type="transmembrane region" description="Helical" evidence="6">
    <location>
        <begin position="35"/>
        <end position="56"/>
    </location>
</feature>
<protein>
    <recommendedName>
        <fullName evidence="9">Serpentine receptor class gamma</fullName>
    </recommendedName>
</protein>
<feature type="transmembrane region" description="Helical" evidence="6">
    <location>
        <begin position="68"/>
        <end position="91"/>
    </location>
</feature>
<evidence type="ECO:0000313" key="7">
    <source>
        <dbReference type="EMBL" id="RCN44590.1"/>
    </source>
</evidence>
<comment type="similarity">
    <text evidence="2">Belongs to the nematode receptor-like protein srb family.</text>
</comment>
<gene>
    <name evidence="7" type="ORF">ANCCAN_09410</name>
</gene>
<evidence type="ECO:0000313" key="8">
    <source>
        <dbReference type="Proteomes" id="UP000252519"/>
    </source>
</evidence>
<reference evidence="7 8" key="1">
    <citation type="submission" date="2014-10" db="EMBL/GenBank/DDBJ databases">
        <title>Draft genome of the hookworm Ancylostoma caninum.</title>
        <authorList>
            <person name="Mitreva M."/>
        </authorList>
    </citation>
    <scope>NUCLEOTIDE SEQUENCE [LARGE SCALE GENOMIC DNA]</scope>
    <source>
        <strain evidence="7 8">Baltimore</strain>
    </source>
</reference>
<dbReference type="STRING" id="29170.A0A368GNE5"/>
<dbReference type="EMBL" id="JOJR01000125">
    <property type="protein sequence ID" value="RCN44590.1"/>
    <property type="molecule type" value="Genomic_DNA"/>
</dbReference>
<keyword evidence="4 6" id="KW-1133">Transmembrane helix</keyword>
<dbReference type="GO" id="GO:0016020">
    <property type="term" value="C:membrane"/>
    <property type="evidence" value="ECO:0007669"/>
    <property type="project" value="UniProtKB-SubCell"/>
</dbReference>
<sequence length="225" mass="26130">MVIHKFEELQFLNKQNCKELIIDFVTYVPFRVIQVFQTSLSIASIPLLLFIIRRYIYNSTFHFNIKAIFILYYSFATGHATVNALMQLYQMVRSMLSDPCKAFPTRVEYETFNLCLATMTIGVVTIQFAIFCERAVATFCVHNYEKHGIRFAVVFSMMAVLFIFVIILITYRHDDFNELTASMLNTPSSAAPRINRMFIILGSISVCTIMGMQVLLRINKRTHRR</sequence>
<dbReference type="OrthoDB" id="5864736at2759"/>